<keyword evidence="1" id="KW-1133">Transmembrane helix</keyword>
<feature type="transmembrane region" description="Helical" evidence="1">
    <location>
        <begin position="20"/>
        <end position="41"/>
    </location>
</feature>
<evidence type="ECO:0000313" key="3">
    <source>
        <dbReference type="WBParaSite" id="Gr19_v10_g796.t1"/>
    </source>
</evidence>
<dbReference type="InterPro" id="IPR019425">
    <property type="entry name" value="7TM_GPCR_serpentine_rcpt_Srt"/>
</dbReference>
<dbReference type="PANTHER" id="PTHR23021">
    <property type="entry name" value="SERPENTINE RECEPTOR, CLASS T"/>
    <property type="match status" value="1"/>
</dbReference>
<sequence length="221" mass="25833">MNRRQFGVVLSEMGAVQKRIFAQVFLVSLINTFASFLYVYLQSNEVNQWMITFTEFAWFHVHGLPPVIYLAFNKTIRADCRLMFVKLFQSHRIDHIGVVTVVRPKITLMNGTSRNYNAGASSAQAVAKWLITPRGDGLSKIVHCFFFIWKEWKNSKGSFVNAFLNDRLLVRCPIVREEDKWAKSEEEAIEWEWTRLRNWITSRFNDRDIGAGMFTGKRRVK</sequence>
<dbReference type="Proteomes" id="UP000887572">
    <property type="component" value="Unplaced"/>
</dbReference>
<organism evidence="2 3">
    <name type="scientific">Globodera rostochiensis</name>
    <name type="common">Golden nematode worm</name>
    <name type="synonym">Heterodera rostochiensis</name>
    <dbReference type="NCBI Taxonomy" id="31243"/>
    <lineage>
        <taxon>Eukaryota</taxon>
        <taxon>Metazoa</taxon>
        <taxon>Ecdysozoa</taxon>
        <taxon>Nematoda</taxon>
        <taxon>Chromadorea</taxon>
        <taxon>Rhabditida</taxon>
        <taxon>Tylenchina</taxon>
        <taxon>Tylenchomorpha</taxon>
        <taxon>Tylenchoidea</taxon>
        <taxon>Heteroderidae</taxon>
        <taxon>Heteroderinae</taxon>
        <taxon>Globodera</taxon>
    </lineage>
</organism>
<accession>A0A914I7A6</accession>
<dbReference type="SUPFAM" id="SSF81321">
    <property type="entry name" value="Family A G protein-coupled receptor-like"/>
    <property type="match status" value="1"/>
</dbReference>
<keyword evidence="2" id="KW-1185">Reference proteome</keyword>
<reference evidence="3" key="1">
    <citation type="submission" date="2022-11" db="UniProtKB">
        <authorList>
            <consortium name="WormBaseParasite"/>
        </authorList>
    </citation>
    <scope>IDENTIFICATION</scope>
</reference>
<name>A0A914I7A6_GLORO</name>
<keyword evidence="1" id="KW-0812">Transmembrane</keyword>
<dbReference type="AlphaFoldDB" id="A0A914I7A6"/>
<keyword evidence="1" id="KW-0472">Membrane</keyword>
<evidence type="ECO:0000256" key="1">
    <source>
        <dbReference type="SAM" id="Phobius"/>
    </source>
</evidence>
<evidence type="ECO:0000313" key="2">
    <source>
        <dbReference type="Proteomes" id="UP000887572"/>
    </source>
</evidence>
<proteinExistence type="predicted"/>
<dbReference type="Pfam" id="PF10321">
    <property type="entry name" value="7TM_GPCR_Srt"/>
    <property type="match status" value="1"/>
</dbReference>
<dbReference type="WBParaSite" id="Gr19_v10_g796.t1">
    <property type="protein sequence ID" value="Gr19_v10_g796.t1"/>
    <property type="gene ID" value="Gr19_v10_g796"/>
</dbReference>
<dbReference type="PANTHER" id="PTHR23021:SF22">
    <property type="entry name" value="SERPENTINE RECEPTOR, CLASS T"/>
    <property type="match status" value="1"/>
</dbReference>
<protein>
    <submittedName>
        <fullName evidence="3">7TM GPCR serpentine receptor class x (Srx) domain-containing protein</fullName>
    </submittedName>
</protein>
<feature type="transmembrane region" description="Helical" evidence="1">
    <location>
        <begin position="53"/>
        <end position="72"/>
    </location>
</feature>